<organism evidence="6 7">
    <name type="scientific">Tepidicaulis marinus</name>
    <dbReference type="NCBI Taxonomy" id="1333998"/>
    <lineage>
        <taxon>Bacteria</taxon>
        <taxon>Pseudomonadati</taxon>
        <taxon>Pseudomonadota</taxon>
        <taxon>Alphaproteobacteria</taxon>
        <taxon>Hyphomicrobiales</taxon>
        <taxon>Parvibaculaceae</taxon>
        <taxon>Tepidicaulis</taxon>
    </lineage>
</organism>
<dbReference type="InterPro" id="IPR015797">
    <property type="entry name" value="NUDIX_hydrolase-like_dom_sf"/>
</dbReference>
<accession>A0A081BEY2</accession>
<dbReference type="RefSeq" id="WP_045449368.1">
    <property type="nucleotide sequence ID" value="NZ_BBIO01000022.1"/>
</dbReference>
<proteinExistence type="predicted"/>
<dbReference type="SUPFAM" id="SSF55811">
    <property type="entry name" value="Nudix"/>
    <property type="match status" value="1"/>
</dbReference>
<dbReference type="EMBL" id="BBIO01000022">
    <property type="protein sequence ID" value="GAK46600.1"/>
    <property type="molecule type" value="Genomic_DNA"/>
</dbReference>
<keyword evidence="7" id="KW-1185">Reference proteome</keyword>
<evidence type="ECO:0000259" key="5">
    <source>
        <dbReference type="PROSITE" id="PS51462"/>
    </source>
</evidence>
<evidence type="ECO:0000256" key="1">
    <source>
        <dbReference type="ARBA" id="ARBA00001946"/>
    </source>
</evidence>
<dbReference type="AlphaFoldDB" id="A0A081BEY2"/>
<dbReference type="GO" id="GO:0046872">
    <property type="term" value="F:metal ion binding"/>
    <property type="evidence" value="ECO:0007669"/>
    <property type="project" value="UniProtKB-KW"/>
</dbReference>
<protein>
    <submittedName>
        <fullName evidence="6">NUDIX hydrolase</fullName>
    </submittedName>
</protein>
<evidence type="ECO:0000256" key="3">
    <source>
        <dbReference type="ARBA" id="ARBA00022801"/>
    </source>
</evidence>
<dbReference type="InterPro" id="IPR020084">
    <property type="entry name" value="NUDIX_hydrolase_CS"/>
</dbReference>
<keyword evidence="2" id="KW-0479">Metal-binding</keyword>
<evidence type="ECO:0000256" key="4">
    <source>
        <dbReference type="ARBA" id="ARBA00022842"/>
    </source>
</evidence>
<dbReference type="GO" id="GO:0005737">
    <property type="term" value="C:cytoplasm"/>
    <property type="evidence" value="ECO:0007669"/>
    <property type="project" value="TreeGrafter"/>
</dbReference>
<dbReference type="GO" id="GO:0016462">
    <property type="term" value="F:pyrophosphatase activity"/>
    <property type="evidence" value="ECO:0007669"/>
    <property type="project" value="InterPro"/>
</dbReference>
<gene>
    <name evidence="6" type="ORF">M2A_3099</name>
</gene>
<dbReference type="PANTHER" id="PTHR12629">
    <property type="entry name" value="DIPHOSPHOINOSITOL POLYPHOSPHATE PHOSPHOHYDROLASE"/>
    <property type="match status" value="1"/>
</dbReference>
<dbReference type="CDD" id="cd04666">
    <property type="entry name" value="NUDIX_DIPP2_like_Nudt4"/>
    <property type="match status" value="1"/>
</dbReference>
<comment type="cofactor">
    <cofactor evidence="1">
        <name>Mg(2+)</name>
        <dbReference type="ChEBI" id="CHEBI:18420"/>
    </cofactor>
</comment>
<keyword evidence="3 6" id="KW-0378">Hydrolase</keyword>
<dbReference type="Proteomes" id="UP000028702">
    <property type="component" value="Unassembled WGS sequence"/>
</dbReference>
<reference evidence="6 7" key="1">
    <citation type="submission" date="2014-07" db="EMBL/GenBank/DDBJ databases">
        <title>Tepidicaulis marinum gen. nov., sp. nov., a novel marine bacterium denitrifying nitrate to nitrous oxide strictly under microaerobic conditions.</title>
        <authorList>
            <person name="Takeuchi M."/>
            <person name="Yamagishi T."/>
            <person name="Kamagata Y."/>
            <person name="Oshima K."/>
            <person name="Hattori M."/>
            <person name="Katayama T."/>
            <person name="Hanada S."/>
            <person name="Tamaki H."/>
            <person name="Marumo K."/>
            <person name="Maeda H."/>
            <person name="Nedachi M."/>
            <person name="Iwasaki W."/>
            <person name="Suwa Y."/>
            <person name="Sakata S."/>
        </authorList>
    </citation>
    <scope>NUCLEOTIDE SEQUENCE [LARGE SCALE GENOMIC DNA]</scope>
    <source>
        <strain evidence="6 7">MA2</strain>
    </source>
</reference>
<dbReference type="Gene3D" id="3.90.79.10">
    <property type="entry name" value="Nucleoside Triphosphate Pyrophosphohydrolase"/>
    <property type="match status" value="1"/>
</dbReference>
<dbReference type="PROSITE" id="PS00893">
    <property type="entry name" value="NUDIX_BOX"/>
    <property type="match status" value="1"/>
</dbReference>
<evidence type="ECO:0000313" key="7">
    <source>
        <dbReference type="Proteomes" id="UP000028702"/>
    </source>
</evidence>
<dbReference type="InterPro" id="IPR000086">
    <property type="entry name" value="NUDIX_hydrolase_dom"/>
</dbReference>
<keyword evidence="4" id="KW-0460">Magnesium</keyword>
<dbReference type="Pfam" id="PF00293">
    <property type="entry name" value="NUDIX"/>
    <property type="match status" value="1"/>
</dbReference>
<evidence type="ECO:0000256" key="2">
    <source>
        <dbReference type="ARBA" id="ARBA00022723"/>
    </source>
</evidence>
<comment type="caution">
    <text evidence="6">The sequence shown here is derived from an EMBL/GenBank/DDBJ whole genome shotgun (WGS) entry which is preliminary data.</text>
</comment>
<name>A0A081BEY2_9HYPH</name>
<dbReference type="STRING" id="1333998.M2A_3099"/>
<feature type="domain" description="Nudix hydrolase" evidence="5">
    <location>
        <begin position="17"/>
        <end position="145"/>
    </location>
</feature>
<dbReference type="PROSITE" id="PS51462">
    <property type="entry name" value="NUDIX"/>
    <property type="match status" value="1"/>
</dbReference>
<dbReference type="InterPro" id="IPR047198">
    <property type="entry name" value="DDP-like_NUDIX"/>
</dbReference>
<sequence length="153" mass="16810">MDLQENAKTQADGAGRLRQAGAVPYAVREGHVLFLLITSSSGRWIFPKGHIEKGEQGAEAAAREAFEEAGVVGQVMEDALVCFDVPLVRKGTQCEGQLCLFPMRVAYQEDKWPDQGGRHRHWVTLEELTALVDDERYVDAARAIVSLQSVDAG</sequence>
<dbReference type="eggNOG" id="COG0494">
    <property type="taxonomic scope" value="Bacteria"/>
</dbReference>
<evidence type="ECO:0000313" key="6">
    <source>
        <dbReference type="EMBL" id="GAK46600.1"/>
    </source>
</evidence>
<dbReference type="PANTHER" id="PTHR12629:SF0">
    <property type="entry name" value="DIPHOSPHOINOSITOL-POLYPHOSPHATE DIPHOSPHATASE"/>
    <property type="match status" value="1"/>
</dbReference>